<protein>
    <recommendedName>
        <fullName evidence="10">Protein jagunal</fullName>
    </recommendedName>
</protein>
<feature type="transmembrane region" description="Helical" evidence="7">
    <location>
        <begin position="112"/>
        <end position="132"/>
    </location>
</feature>
<organism evidence="8 9">
    <name type="scientific">Aphidius gifuensis</name>
    <name type="common">Parasitoid wasp</name>
    <dbReference type="NCBI Taxonomy" id="684658"/>
    <lineage>
        <taxon>Eukaryota</taxon>
        <taxon>Metazoa</taxon>
        <taxon>Ecdysozoa</taxon>
        <taxon>Arthropoda</taxon>
        <taxon>Hexapoda</taxon>
        <taxon>Insecta</taxon>
        <taxon>Pterygota</taxon>
        <taxon>Neoptera</taxon>
        <taxon>Endopterygota</taxon>
        <taxon>Hymenoptera</taxon>
        <taxon>Apocrita</taxon>
        <taxon>Ichneumonoidea</taxon>
        <taxon>Braconidae</taxon>
        <taxon>Aphidiinae</taxon>
        <taxon>Aphidius</taxon>
    </lineage>
</organism>
<dbReference type="Pfam" id="PF07086">
    <property type="entry name" value="Jagunal"/>
    <property type="match status" value="1"/>
</dbReference>
<dbReference type="EMBL" id="JACMRX010000005">
    <property type="protein sequence ID" value="KAF7989406.1"/>
    <property type="molecule type" value="Genomic_DNA"/>
</dbReference>
<evidence type="ECO:0000256" key="7">
    <source>
        <dbReference type="SAM" id="Phobius"/>
    </source>
</evidence>
<dbReference type="Proteomes" id="UP000639338">
    <property type="component" value="Unassembled WGS sequence"/>
</dbReference>
<keyword evidence="6 7" id="KW-0472">Membrane</keyword>
<comment type="caution">
    <text evidence="8">The sequence shown here is derived from an EMBL/GenBank/DDBJ whole genome shotgun (WGS) entry which is preliminary data.</text>
</comment>
<dbReference type="PANTHER" id="PTHR20955:SF1">
    <property type="entry name" value="PROTEIN JAGUNAL HOMOLOG 1"/>
    <property type="match status" value="1"/>
</dbReference>
<dbReference type="GO" id="GO:0007029">
    <property type="term" value="P:endoplasmic reticulum organization"/>
    <property type="evidence" value="ECO:0007669"/>
    <property type="project" value="InterPro"/>
</dbReference>
<comment type="subcellular location">
    <subcellularLocation>
        <location evidence="1">Endoplasmic reticulum membrane</location>
        <topology evidence="1">Multi-pass membrane protein</topology>
    </subcellularLocation>
</comment>
<evidence type="ECO:0000313" key="9">
    <source>
        <dbReference type="Proteomes" id="UP000639338"/>
    </source>
</evidence>
<accession>A0A834XNQ8</accession>
<keyword evidence="3 7" id="KW-0812">Transmembrane</keyword>
<feature type="transmembrane region" description="Helical" evidence="7">
    <location>
        <begin position="152"/>
        <end position="180"/>
    </location>
</feature>
<dbReference type="PANTHER" id="PTHR20955">
    <property type="entry name" value="PROTEIN JAGUNAL HOMOLOG 1"/>
    <property type="match status" value="1"/>
</dbReference>
<keyword evidence="9" id="KW-1185">Reference proteome</keyword>
<reference evidence="8 9" key="1">
    <citation type="submission" date="2020-08" db="EMBL/GenBank/DDBJ databases">
        <title>Aphidius gifuensis genome sequencing and assembly.</title>
        <authorList>
            <person name="Du Z."/>
        </authorList>
    </citation>
    <scope>NUCLEOTIDE SEQUENCE [LARGE SCALE GENOMIC DNA]</scope>
    <source>
        <strain evidence="8">YNYX2018</strain>
        <tissue evidence="8">Adults</tissue>
    </source>
</reference>
<keyword evidence="4" id="KW-0256">Endoplasmic reticulum</keyword>
<dbReference type="InterPro" id="IPR009787">
    <property type="entry name" value="Jagunal"/>
</dbReference>
<dbReference type="OrthoDB" id="8914197at2759"/>
<evidence type="ECO:0000256" key="6">
    <source>
        <dbReference type="ARBA" id="ARBA00023136"/>
    </source>
</evidence>
<name>A0A834XNQ8_APHGI</name>
<gene>
    <name evidence="8" type="ORF">HCN44_008080</name>
</gene>
<sequence length="192" mass="22616">MASRGNMAQALGTDGSDFTHRQRVAGQYQISAMNKSRLRYCIFFHYLLFFVMLTKLSADILDRLDIFILEIEELQIPQPLWWEYIWCSSLLLSFLGLSAVKANNIKTLERYIIGIIILGFGPLFYAIIYYISDVWNYLWFGKNDKVYMWQGWHYGLLWYVFIVVAIQVHSFSLVFSYKLLTAWKSRGSRKTD</sequence>
<feature type="transmembrane region" description="Helical" evidence="7">
    <location>
        <begin position="81"/>
        <end position="100"/>
    </location>
</feature>
<evidence type="ECO:0000256" key="1">
    <source>
        <dbReference type="ARBA" id="ARBA00004477"/>
    </source>
</evidence>
<feature type="transmembrane region" description="Helical" evidence="7">
    <location>
        <begin position="40"/>
        <end position="61"/>
    </location>
</feature>
<evidence type="ECO:0008006" key="10">
    <source>
        <dbReference type="Google" id="ProtNLM"/>
    </source>
</evidence>
<evidence type="ECO:0000256" key="3">
    <source>
        <dbReference type="ARBA" id="ARBA00022692"/>
    </source>
</evidence>
<dbReference type="GO" id="GO:0005789">
    <property type="term" value="C:endoplasmic reticulum membrane"/>
    <property type="evidence" value="ECO:0007669"/>
    <property type="project" value="UniProtKB-SubCell"/>
</dbReference>
<dbReference type="AlphaFoldDB" id="A0A834XNQ8"/>
<evidence type="ECO:0000256" key="2">
    <source>
        <dbReference type="ARBA" id="ARBA00008462"/>
    </source>
</evidence>
<proteinExistence type="inferred from homology"/>
<evidence type="ECO:0000256" key="4">
    <source>
        <dbReference type="ARBA" id="ARBA00022824"/>
    </source>
</evidence>
<dbReference type="GO" id="GO:0016192">
    <property type="term" value="P:vesicle-mediated transport"/>
    <property type="evidence" value="ECO:0007669"/>
    <property type="project" value="TreeGrafter"/>
</dbReference>
<keyword evidence="5 7" id="KW-1133">Transmembrane helix</keyword>
<evidence type="ECO:0000256" key="5">
    <source>
        <dbReference type="ARBA" id="ARBA00022989"/>
    </source>
</evidence>
<evidence type="ECO:0000313" key="8">
    <source>
        <dbReference type="EMBL" id="KAF7989406.1"/>
    </source>
</evidence>
<comment type="similarity">
    <text evidence="2">Belongs to the jagunal family.</text>
</comment>